<dbReference type="AlphaFoldDB" id="A0A224Y0V6"/>
<protein>
    <submittedName>
        <fullName evidence="2">Uncharacterized protein</fullName>
    </submittedName>
</protein>
<keyword evidence="1" id="KW-1133">Transmembrane helix</keyword>
<evidence type="ECO:0000313" key="2">
    <source>
        <dbReference type="EMBL" id="JAW14253.1"/>
    </source>
</evidence>
<name>A0A224Y0V6_9HEMI</name>
<organism evidence="2">
    <name type="scientific">Panstrongylus lignarius</name>
    <dbReference type="NCBI Taxonomy" id="156445"/>
    <lineage>
        <taxon>Eukaryota</taxon>
        <taxon>Metazoa</taxon>
        <taxon>Ecdysozoa</taxon>
        <taxon>Arthropoda</taxon>
        <taxon>Hexapoda</taxon>
        <taxon>Insecta</taxon>
        <taxon>Pterygota</taxon>
        <taxon>Neoptera</taxon>
        <taxon>Paraneoptera</taxon>
        <taxon>Hemiptera</taxon>
        <taxon>Heteroptera</taxon>
        <taxon>Panheteroptera</taxon>
        <taxon>Cimicomorpha</taxon>
        <taxon>Reduviidae</taxon>
        <taxon>Triatominae</taxon>
        <taxon>Panstrongylus</taxon>
    </lineage>
</organism>
<evidence type="ECO:0000256" key="1">
    <source>
        <dbReference type="SAM" id="Phobius"/>
    </source>
</evidence>
<dbReference type="EMBL" id="GFTR01002173">
    <property type="protein sequence ID" value="JAW14253.1"/>
    <property type="molecule type" value="Transcribed_RNA"/>
</dbReference>
<feature type="transmembrane region" description="Helical" evidence="1">
    <location>
        <begin position="7"/>
        <end position="26"/>
    </location>
</feature>
<proteinExistence type="predicted"/>
<keyword evidence="1" id="KW-0812">Transmembrane</keyword>
<feature type="transmembrane region" description="Helical" evidence="1">
    <location>
        <begin position="97"/>
        <end position="121"/>
    </location>
</feature>
<sequence>MYHPFRSITIYFINTSLVLITTMYLANSLPEFVDPLILLMKIAIIFRTFHIVFSITAIVKPEFRIQLHRHHNLQFHIYLYLHNHLPQILHPVPLPQLLLVLLLLPPPQILLLLLCLLYQVYVFVNEQQ</sequence>
<keyword evidence="1" id="KW-0472">Membrane</keyword>
<reference evidence="2" key="1">
    <citation type="journal article" date="2018" name="PLoS Negl. Trop. Dis.">
        <title>An insight into the salivary gland and fat body transcriptome of Panstrongylus lignarius (Hemiptera: Heteroptera), the main vector of Chagas disease in Peru.</title>
        <authorList>
            <person name="Nevoa J.C."/>
            <person name="Mendes M.T."/>
            <person name="da Silva M.V."/>
            <person name="Soares S.C."/>
            <person name="Oliveira C.J.F."/>
            <person name="Ribeiro J.M.C."/>
        </authorList>
    </citation>
    <scope>NUCLEOTIDE SEQUENCE</scope>
</reference>
<accession>A0A224Y0V6</accession>
<feature type="transmembrane region" description="Helical" evidence="1">
    <location>
        <begin position="38"/>
        <end position="59"/>
    </location>
</feature>